<accession>A0A0E0K2W1</accession>
<reference evidence="6" key="2">
    <citation type="submission" date="2018-05" db="EMBL/GenBank/DDBJ databases">
        <title>OpunRS2 (Oryza punctata Reference Sequence Version 2).</title>
        <authorList>
            <person name="Zhang J."/>
            <person name="Kudrna D."/>
            <person name="Lee S."/>
            <person name="Talag J."/>
            <person name="Welchert J."/>
            <person name="Wing R.A."/>
        </authorList>
    </citation>
    <scope>NUCLEOTIDE SEQUENCE [LARGE SCALE GENOMIC DNA]</scope>
</reference>
<evidence type="ECO:0000256" key="3">
    <source>
        <dbReference type="ARBA" id="ARBA00023002"/>
    </source>
</evidence>
<dbReference type="SUPFAM" id="SSF51735">
    <property type="entry name" value="NAD(P)-binding Rossmann-fold domains"/>
    <property type="match status" value="2"/>
</dbReference>
<evidence type="ECO:0000256" key="4">
    <source>
        <dbReference type="SAM" id="MobiDB-lite"/>
    </source>
</evidence>
<dbReference type="Pfam" id="PF14555">
    <property type="entry name" value="UBA_4"/>
    <property type="match status" value="1"/>
</dbReference>
<dbReference type="InterPro" id="IPR002347">
    <property type="entry name" value="SDR_fam"/>
</dbReference>
<dbReference type="InterPro" id="IPR029071">
    <property type="entry name" value="Ubiquitin-like_domsf"/>
</dbReference>
<dbReference type="PROSITE" id="PS50033">
    <property type="entry name" value="UBX"/>
    <property type="match status" value="1"/>
</dbReference>
<dbReference type="Gene3D" id="3.40.30.10">
    <property type="entry name" value="Glutaredoxin"/>
    <property type="match status" value="1"/>
</dbReference>
<reference evidence="6" key="1">
    <citation type="submission" date="2015-04" db="UniProtKB">
        <authorList>
            <consortium name="EnsemblPlants"/>
        </authorList>
    </citation>
    <scope>IDENTIFICATION</scope>
</reference>
<dbReference type="InterPro" id="IPR036291">
    <property type="entry name" value="NAD(P)-bd_dom_sf"/>
</dbReference>
<dbReference type="eggNOG" id="KOG1208">
    <property type="taxonomic scope" value="Eukaryota"/>
</dbReference>
<keyword evidence="2" id="KW-0521">NADP</keyword>
<dbReference type="EnsemblPlants" id="OPUNC02G23350.1">
    <property type="protein sequence ID" value="OPUNC02G23350.1"/>
    <property type="gene ID" value="OPUNC02G23350"/>
</dbReference>
<dbReference type="GO" id="GO:0016491">
    <property type="term" value="F:oxidoreductase activity"/>
    <property type="evidence" value="ECO:0007669"/>
    <property type="project" value="UniProtKB-KW"/>
</dbReference>
<dbReference type="PANTHER" id="PTHR43490">
    <property type="entry name" value="(+)-NEOMENTHOL DEHYDROGENASE"/>
    <property type="match status" value="1"/>
</dbReference>
<dbReference type="PRINTS" id="PR00080">
    <property type="entry name" value="SDRFAMILY"/>
</dbReference>
<dbReference type="Pfam" id="PF13561">
    <property type="entry name" value="adh_short_C2"/>
    <property type="match status" value="1"/>
</dbReference>
<dbReference type="InterPro" id="IPR001012">
    <property type="entry name" value="UBX_dom"/>
</dbReference>
<dbReference type="OMA" id="AHAGECK"/>
<comment type="similarity">
    <text evidence="1">Belongs to the short-chain dehydrogenases/reductases (SDR) family.</text>
</comment>
<dbReference type="Proteomes" id="UP000026962">
    <property type="component" value="Chromosome 2"/>
</dbReference>
<dbReference type="AlphaFoldDB" id="A0A0E0K2W1"/>
<evidence type="ECO:0000256" key="1">
    <source>
        <dbReference type="ARBA" id="ARBA00006484"/>
    </source>
</evidence>
<feature type="domain" description="UBX" evidence="5">
    <location>
        <begin position="736"/>
        <end position="775"/>
    </location>
</feature>
<dbReference type="Gene3D" id="3.40.50.720">
    <property type="entry name" value="NAD(P)-binding Rossmann-like Domain"/>
    <property type="match status" value="2"/>
</dbReference>
<dbReference type="SMART" id="SM00594">
    <property type="entry name" value="UAS"/>
    <property type="match status" value="1"/>
</dbReference>
<feature type="compositionally biased region" description="Acidic residues" evidence="4">
    <location>
        <begin position="482"/>
        <end position="493"/>
    </location>
</feature>
<sequence length="1077" mass="117455">MALLIVRQTFLRVHSSLHVSPAVMETRVAVVTGGNRGVGLEICRQLASNGIIVVLTARDEKKGSQAVKALEQSGVSGVIFHHLDVTDRSSIMLLVEFIRTKFGKFNILVNNAAIGGTAIDPERLRELLEQDPKASFQEDLIGFVNSYMGSLHQNYEMAKECLETNFYGTKDVTDCLMPLLLLSNSGKVINLSSKISQLQFISNEGVIKVLSDIDNLSYEKLKDVPSIFLKDFKDGNLEAHGWQPVVSAYAVSKTLVNAYSRLLAKRHPLLEVCCVNPGFVKTDMNYGIGLISAEEGAKAPEAAVHHLASCRWDLDAALNRYFIFGGVVSAAAPPPAPAPVADVAPPSALDDGVRAPIPARSDTLYGDMYGGARRRDARLAPSVWEEQPPELTPSVAPEYIQMPSAKPAVAPVHIQMPSETTASVPAAPVPVHAPSQPPVVAIQPTGWEPDGDDDDKKEQNEKDEEEDNGRDDEGYGYSDSDYGMDMDDDDDGYGYDECIEKTPSPPPKKTQQPATTLAEMFRRPHELMHDADFHSTKVHAARQDRWLLLNLQSAGEFTSQMHNRDLWADEVIAQVVRENFVFSLLENRYGEDDDEASKVCCFYKLHDQQPAVLVIDPITGQMLAKWSGVIQPEAFLVNIEQYTKSKPSMHSKPYIFQRKPMPVRSAPAAGEQHQEPAMADTTAPMDTHNVQEPDTAAAPAPAPVEERGVQQPATAHAGECKTQQPADDQDDDQPLEGEKMYRMRVRFPDGSVVTKEFGCKRRVAALFNYCRSVLQDKPHGFKIKSLVGVGGAFHELPQGDKSFEDLGLNCATVSELSTMGPGSNNSFPAEKRVAVVTGGNRGLGLEICKQLAANGVTVVLTARSEKSGAGASVALRQLGLSEVMFHQFDVTEPSSAACLADFIKHKFGKLDILIFIGQQGRNFPQKNNAGILGVTFDFGNLDLDKAFFSGEKLKEELNDFSKLSEERMDELAELFVRGFKDGELETGGWPARADAFVAYKTSKALQHAYTRVLARKHASSPLRVNCVHPGYIKTDMTLGTGELTVEEGAAGPVALALSPPGGATGMFFIGTEPASFV</sequence>
<dbReference type="SUPFAM" id="SSF52833">
    <property type="entry name" value="Thioredoxin-like"/>
    <property type="match status" value="1"/>
</dbReference>
<dbReference type="Pfam" id="PF13899">
    <property type="entry name" value="Thioredoxin_7"/>
    <property type="match status" value="1"/>
</dbReference>
<feature type="region of interest" description="Disordered" evidence="4">
    <location>
        <begin position="683"/>
        <end position="734"/>
    </location>
</feature>
<keyword evidence="3" id="KW-0560">Oxidoreductase</keyword>
<feature type="compositionally biased region" description="Low complexity" evidence="4">
    <location>
        <begin position="422"/>
        <end position="441"/>
    </location>
</feature>
<evidence type="ECO:0000313" key="7">
    <source>
        <dbReference type="Proteomes" id="UP000026962"/>
    </source>
</evidence>
<dbReference type="CDD" id="cd02958">
    <property type="entry name" value="UAS"/>
    <property type="match status" value="1"/>
</dbReference>
<feature type="region of interest" description="Disordered" evidence="4">
    <location>
        <begin position="421"/>
        <end position="493"/>
    </location>
</feature>
<dbReference type="CDD" id="cd14273">
    <property type="entry name" value="UBA_TAP-C_like"/>
    <property type="match status" value="1"/>
</dbReference>
<dbReference type="eggNOG" id="KOG1364">
    <property type="taxonomic scope" value="Eukaryota"/>
</dbReference>
<protein>
    <recommendedName>
        <fullName evidence="5">UBX domain-containing protein</fullName>
    </recommendedName>
</protein>
<dbReference type="GO" id="GO:0016020">
    <property type="term" value="C:membrane"/>
    <property type="evidence" value="ECO:0007669"/>
    <property type="project" value="TreeGrafter"/>
</dbReference>
<evidence type="ECO:0000256" key="2">
    <source>
        <dbReference type="ARBA" id="ARBA00022857"/>
    </source>
</evidence>
<dbReference type="SUPFAM" id="SSF54236">
    <property type="entry name" value="Ubiquitin-like"/>
    <property type="match status" value="1"/>
</dbReference>
<dbReference type="STRING" id="4537.A0A0E0K2W1"/>
<dbReference type="PANTHER" id="PTHR43490:SF98">
    <property type="entry name" value="OS02G0640600 PROTEIN"/>
    <property type="match status" value="1"/>
</dbReference>
<keyword evidence="7" id="KW-1185">Reference proteome</keyword>
<feature type="compositionally biased region" description="Acidic residues" evidence="4">
    <location>
        <begin position="461"/>
        <end position="470"/>
    </location>
</feature>
<proteinExistence type="inferred from homology"/>
<dbReference type="PRINTS" id="PR00081">
    <property type="entry name" value="GDHRDH"/>
</dbReference>
<dbReference type="InterPro" id="IPR006577">
    <property type="entry name" value="UAS"/>
</dbReference>
<dbReference type="HOGENOM" id="CLU_328573_0_0_1"/>
<dbReference type="InterPro" id="IPR036249">
    <property type="entry name" value="Thioredoxin-like_sf"/>
</dbReference>
<evidence type="ECO:0000259" key="5">
    <source>
        <dbReference type="PROSITE" id="PS50033"/>
    </source>
</evidence>
<dbReference type="Gramene" id="OPUNC02G23350.1">
    <property type="protein sequence ID" value="OPUNC02G23350.1"/>
    <property type="gene ID" value="OPUNC02G23350"/>
</dbReference>
<organism evidence="6">
    <name type="scientific">Oryza punctata</name>
    <name type="common">Red rice</name>
    <dbReference type="NCBI Taxonomy" id="4537"/>
    <lineage>
        <taxon>Eukaryota</taxon>
        <taxon>Viridiplantae</taxon>
        <taxon>Streptophyta</taxon>
        <taxon>Embryophyta</taxon>
        <taxon>Tracheophyta</taxon>
        <taxon>Spermatophyta</taxon>
        <taxon>Magnoliopsida</taxon>
        <taxon>Liliopsida</taxon>
        <taxon>Poales</taxon>
        <taxon>Poaceae</taxon>
        <taxon>BOP clade</taxon>
        <taxon>Oryzoideae</taxon>
        <taxon>Oryzeae</taxon>
        <taxon>Oryzinae</taxon>
        <taxon>Oryza</taxon>
    </lineage>
</organism>
<dbReference type="Pfam" id="PF00106">
    <property type="entry name" value="adh_short"/>
    <property type="match status" value="2"/>
</dbReference>
<name>A0A0E0K2W1_ORYPU</name>
<evidence type="ECO:0000313" key="6">
    <source>
        <dbReference type="EnsemblPlants" id="OPUNC02G23350.1"/>
    </source>
</evidence>